<sequence>MRQPEMSHSAVHHQGDNPLITAYFPDSIPAAPPAAHITSDSPPLSPTQRHLHGVESSPPSDRDSGYDTLYPQPSDSHTQQYHHPSRRQSIPSPHQGSVDTGYPSSAEPIIVPETVVAAPYLENGSLVTRASMTSEAVRKEGRGRGSWTDHSSYMSGDNHLNGAARVHKRAIVEDITPEEEEPDALLMLFRLSIPVPIFSFIASFYTVFGLLFVLLVSPLRLCTCIRYLRTTSFRAQLCDLLVPQLHIHERLVCLRRSSKRSASTQPIYDPEGSFVDEPIESYTIGGLISVLLLSPFFSIAILLPAWIAAFFWIFSMVMGNPDGTERKDDGRAAVLGVSRWWHLWLGKARKSPS</sequence>
<proteinExistence type="predicted"/>
<keyword evidence="4" id="KW-1185">Reference proteome</keyword>
<keyword evidence="2" id="KW-0812">Transmembrane</keyword>
<evidence type="ECO:0000313" key="3">
    <source>
        <dbReference type="EMBL" id="OJK00899.1"/>
    </source>
</evidence>
<reference evidence="4" key="1">
    <citation type="journal article" date="2017" name="Genome Biol.">
        <title>Comparative genomics reveals high biological diversity and specific adaptations in the industrially and medically important fungal genus Aspergillus.</title>
        <authorList>
            <person name="de Vries R.P."/>
            <person name="Riley R."/>
            <person name="Wiebenga A."/>
            <person name="Aguilar-Osorio G."/>
            <person name="Amillis S."/>
            <person name="Uchima C.A."/>
            <person name="Anderluh G."/>
            <person name="Asadollahi M."/>
            <person name="Askin M."/>
            <person name="Barry K."/>
            <person name="Battaglia E."/>
            <person name="Bayram O."/>
            <person name="Benocci T."/>
            <person name="Braus-Stromeyer S.A."/>
            <person name="Caldana C."/>
            <person name="Canovas D."/>
            <person name="Cerqueira G.C."/>
            <person name="Chen F."/>
            <person name="Chen W."/>
            <person name="Choi C."/>
            <person name="Clum A."/>
            <person name="Dos Santos R.A."/>
            <person name="Damasio A.R."/>
            <person name="Diallinas G."/>
            <person name="Emri T."/>
            <person name="Fekete E."/>
            <person name="Flipphi M."/>
            <person name="Freyberg S."/>
            <person name="Gallo A."/>
            <person name="Gournas C."/>
            <person name="Habgood R."/>
            <person name="Hainaut M."/>
            <person name="Harispe M.L."/>
            <person name="Henrissat B."/>
            <person name="Hilden K.S."/>
            <person name="Hope R."/>
            <person name="Hossain A."/>
            <person name="Karabika E."/>
            <person name="Karaffa L."/>
            <person name="Karanyi Z."/>
            <person name="Krasevec N."/>
            <person name="Kuo A."/>
            <person name="Kusch H."/>
            <person name="LaButti K."/>
            <person name="Lagendijk E.L."/>
            <person name="Lapidus A."/>
            <person name="Levasseur A."/>
            <person name="Lindquist E."/>
            <person name="Lipzen A."/>
            <person name="Logrieco A.F."/>
            <person name="MacCabe A."/>
            <person name="Maekelae M.R."/>
            <person name="Malavazi I."/>
            <person name="Melin P."/>
            <person name="Meyer V."/>
            <person name="Mielnichuk N."/>
            <person name="Miskei M."/>
            <person name="Molnar A.P."/>
            <person name="Mule G."/>
            <person name="Ngan C.Y."/>
            <person name="Orejas M."/>
            <person name="Orosz E."/>
            <person name="Ouedraogo J.P."/>
            <person name="Overkamp K.M."/>
            <person name="Park H.-S."/>
            <person name="Perrone G."/>
            <person name="Piumi F."/>
            <person name="Punt P.J."/>
            <person name="Ram A.F."/>
            <person name="Ramon A."/>
            <person name="Rauscher S."/>
            <person name="Record E."/>
            <person name="Riano-Pachon D.M."/>
            <person name="Robert V."/>
            <person name="Roehrig J."/>
            <person name="Ruller R."/>
            <person name="Salamov A."/>
            <person name="Salih N.S."/>
            <person name="Samson R.A."/>
            <person name="Sandor E."/>
            <person name="Sanguinetti M."/>
            <person name="Schuetze T."/>
            <person name="Sepcic K."/>
            <person name="Shelest E."/>
            <person name="Sherlock G."/>
            <person name="Sophianopoulou V."/>
            <person name="Squina F.M."/>
            <person name="Sun H."/>
            <person name="Susca A."/>
            <person name="Todd R.B."/>
            <person name="Tsang A."/>
            <person name="Unkles S.E."/>
            <person name="van de Wiele N."/>
            <person name="van Rossen-Uffink D."/>
            <person name="Oliveira J.V."/>
            <person name="Vesth T.C."/>
            <person name="Visser J."/>
            <person name="Yu J.-H."/>
            <person name="Zhou M."/>
            <person name="Andersen M.R."/>
            <person name="Archer D.B."/>
            <person name="Baker S.E."/>
            <person name="Benoit I."/>
            <person name="Brakhage A.A."/>
            <person name="Braus G.H."/>
            <person name="Fischer R."/>
            <person name="Frisvad J.C."/>
            <person name="Goldman G.H."/>
            <person name="Houbraken J."/>
            <person name="Oakley B."/>
            <person name="Pocsi I."/>
            <person name="Scazzocchio C."/>
            <person name="Seiboth B."/>
            <person name="vanKuyk P.A."/>
            <person name="Wortman J."/>
            <person name="Dyer P.S."/>
            <person name="Grigoriev I.V."/>
        </authorList>
    </citation>
    <scope>NUCLEOTIDE SEQUENCE [LARGE SCALE GENOMIC DNA]</scope>
    <source>
        <strain evidence="4">ATCC 16872 / CBS 172.66 / WB 5094</strain>
    </source>
</reference>
<dbReference type="STRING" id="690307.A0A1L9WXK5"/>
<accession>A0A1L9WXK5</accession>
<dbReference type="GeneID" id="30977292"/>
<evidence type="ECO:0000313" key="4">
    <source>
        <dbReference type="Proteomes" id="UP000184546"/>
    </source>
</evidence>
<dbReference type="RefSeq" id="XP_020057238.1">
    <property type="nucleotide sequence ID" value="XM_020203478.1"/>
</dbReference>
<protein>
    <submittedName>
        <fullName evidence="3">Uncharacterized protein</fullName>
    </submittedName>
</protein>
<organism evidence="3 4">
    <name type="scientific">Aspergillus aculeatus (strain ATCC 16872 / CBS 172.66 / WB 5094)</name>
    <dbReference type="NCBI Taxonomy" id="690307"/>
    <lineage>
        <taxon>Eukaryota</taxon>
        <taxon>Fungi</taxon>
        <taxon>Dikarya</taxon>
        <taxon>Ascomycota</taxon>
        <taxon>Pezizomycotina</taxon>
        <taxon>Eurotiomycetes</taxon>
        <taxon>Eurotiomycetidae</taxon>
        <taxon>Eurotiales</taxon>
        <taxon>Aspergillaceae</taxon>
        <taxon>Aspergillus</taxon>
        <taxon>Aspergillus subgen. Circumdati</taxon>
    </lineage>
</organism>
<feature type="compositionally biased region" description="Polar residues" evidence="1">
    <location>
        <begin position="38"/>
        <end position="48"/>
    </location>
</feature>
<dbReference type="OMA" id="LGVCKWW"/>
<evidence type="ECO:0000256" key="2">
    <source>
        <dbReference type="SAM" id="Phobius"/>
    </source>
</evidence>
<dbReference type="Proteomes" id="UP000184546">
    <property type="component" value="Unassembled WGS sequence"/>
</dbReference>
<dbReference type="AlphaFoldDB" id="A0A1L9WXK5"/>
<keyword evidence="2" id="KW-1133">Transmembrane helix</keyword>
<feature type="transmembrane region" description="Helical" evidence="2">
    <location>
        <begin position="290"/>
        <end position="314"/>
    </location>
</feature>
<dbReference type="VEuPathDB" id="FungiDB:ASPACDRAFT_59716"/>
<feature type="compositionally biased region" description="Polar residues" evidence="1">
    <location>
        <begin position="71"/>
        <end position="98"/>
    </location>
</feature>
<dbReference type="EMBL" id="KV878975">
    <property type="protein sequence ID" value="OJK00899.1"/>
    <property type="molecule type" value="Genomic_DNA"/>
</dbReference>
<feature type="transmembrane region" description="Helical" evidence="2">
    <location>
        <begin position="197"/>
        <end position="219"/>
    </location>
</feature>
<keyword evidence="2" id="KW-0472">Membrane</keyword>
<dbReference type="OrthoDB" id="5420214at2759"/>
<evidence type="ECO:0000256" key="1">
    <source>
        <dbReference type="SAM" id="MobiDB-lite"/>
    </source>
</evidence>
<name>A0A1L9WXK5_ASPA1</name>
<gene>
    <name evidence="3" type="ORF">ASPACDRAFT_59716</name>
</gene>
<feature type="region of interest" description="Disordered" evidence="1">
    <location>
        <begin position="1"/>
        <end position="105"/>
    </location>
</feature>